<evidence type="ECO:0000313" key="2">
    <source>
        <dbReference type="Proteomes" id="UP000594014"/>
    </source>
</evidence>
<keyword evidence="2" id="KW-1185">Reference proteome</keyword>
<organism evidence="1 2">
    <name type="scientific">Anoxybacterium hadale</name>
    <dbReference type="NCBI Taxonomy" id="3408580"/>
    <lineage>
        <taxon>Bacteria</taxon>
        <taxon>Bacillati</taxon>
        <taxon>Bacillota</taxon>
        <taxon>Clostridia</taxon>
        <taxon>Peptostreptococcales</taxon>
        <taxon>Anaerovoracaceae</taxon>
        <taxon>Anoxybacterium</taxon>
    </lineage>
</organism>
<dbReference type="EMBL" id="CP042469">
    <property type="protein sequence ID" value="QOX64013.1"/>
    <property type="molecule type" value="Genomic_DNA"/>
</dbReference>
<sequence>MVKKSKEEYWMSYLSYYTKVYHSLADVGRNDLLDEDVPEDIKIVVVSLFRDHAKEWLNSNLPALGDRKPIDLLKTEEGLESLKGLLLRIPD</sequence>
<gene>
    <name evidence="1" type="ORF">FRZ06_12055</name>
</gene>
<name>A0ACD1ABP1_9FIRM</name>
<accession>A0ACD1ABP1</accession>
<protein>
    <submittedName>
        <fullName evidence="1">DUF2384 domain-containing protein</fullName>
    </submittedName>
</protein>
<dbReference type="Proteomes" id="UP000594014">
    <property type="component" value="Chromosome"/>
</dbReference>
<evidence type="ECO:0000313" key="1">
    <source>
        <dbReference type="EMBL" id="QOX64013.1"/>
    </source>
</evidence>
<reference evidence="1" key="1">
    <citation type="submission" date="2019-08" db="EMBL/GenBank/DDBJ databases">
        <title>Genome sequence of Clostridiales bacterium MT110.</title>
        <authorList>
            <person name="Cao J."/>
        </authorList>
    </citation>
    <scope>NUCLEOTIDE SEQUENCE</scope>
    <source>
        <strain evidence="1">MT110</strain>
    </source>
</reference>
<proteinExistence type="predicted"/>